<dbReference type="Pfam" id="PF07717">
    <property type="entry name" value="OB_NTP_bind"/>
    <property type="match status" value="1"/>
</dbReference>
<dbReference type="PROSITE" id="PS51192">
    <property type="entry name" value="HELICASE_ATP_BIND_1"/>
    <property type="match status" value="1"/>
</dbReference>
<reference evidence="7 8" key="1">
    <citation type="submission" date="2018-05" db="EMBL/GenBank/DDBJ databases">
        <title>Spiribacter halobius sp. nov., a moderately halophilic bacterium isolated from marine solar saltern.</title>
        <authorList>
            <person name="Zheng W.-S."/>
            <person name="Lu D.-C."/>
            <person name="Du Z.-J."/>
        </authorList>
    </citation>
    <scope>NUCLEOTIDE SEQUENCE [LARGE SCALE GENOMIC DNA]</scope>
    <source>
        <strain evidence="7 8">E85</strain>
    </source>
</reference>
<dbReference type="GO" id="GO:0003723">
    <property type="term" value="F:RNA binding"/>
    <property type="evidence" value="ECO:0007669"/>
    <property type="project" value="TreeGrafter"/>
</dbReference>
<dbReference type="InterPro" id="IPR001650">
    <property type="entry name" value="Helicase_C-like"/>
</dbReference>
<dbReference type="SMART" id="SM00487">
    <property type="entry name" value="DEXDc"/>
    <property type="match status" value="1"/>
</dbReference>
<dbReference type="PROSITE" id="PS51194">
    <property type="entry name" value="HELICASE_CTER"/>
    <property type="match status" value="1"/>
</dbReference>
<keyword evidence="8" id="KW-1185">Reference proteome</keyword>
<dbReference type="Pfam" id="PF00271">
    <property type="entry name" value="Helicase_C"/>
    <property type="match status" value="1"/>
</dbReference>
<dbReference type="FunFam" id="3.40.50.300:FF:000439">
    <property type="entry name" value="ATP-dependent RNA helicase HrpA"/>
    <property type="match status" value="1"/>
</dbReference>
<dbReference type="PANTHER" id="PTHR18934">
    <property type="entry name" value="ATP-DEPENDENT RNA HELICASE"/>
    <property type="match status" value="1"/>
</dbReference>
<accession>A0A2U2N3I0</accession>
<evidence type="ECO:0000313" key="7">
    <source>
        <dbReference type="EMBL" id="PWG63746.1"/>
    </source>
</evidence>
<dbReference type="GO" id="GO:0005524">
    <property type="term" value="F:ATP binding"/>
    <property type="evidence" value="ECO:0007669"/>
    <property type="project" value="UniProtKB-KW"/>
</dbReference>
<keyword evidence="4" id="KW-0067">ATP-binding</keyword>
<sequence length="1297" mass="146627">MAVTRSEADPDDLRSLARALEDCPGPWRESFRRRLRGLKRRASRGQPYDRGARRLAADLERVRARRDARLAVTLRPNFDLDLPVLERREDIAEAIQRHQVVVICGETGSGKSTQLPKILLDMGRGLDGMIAHTQPRRIAARSLAARVAEECGAEAGAGVGHKVRFGDHTGPDTRVKLVTDGMLLAETQGDPDLADYDTIIIDEAHERSLNIDFLLGYLKRLLPRRPDLKVVITSATIDPERFSEHFDGAPILEVSGRTYPVEVRYRPLAAEDEDERDRTLQQGIVDAVDELAREGPGDVLVFLPGEREIRESAEALRKHHPPHTEVLPLYGRLSTAEQQRVFAPHGRRRIVLATNVAETSLTVPGIRYVVDTGLARISRYSYRTKVQRLPVEPIAQASADQRAGRCGREAPGVCIRLYSEEDYQARPRFTDPEILRTNLASVILQMKHLGLGEIEAFPFVEPPDPRFVRDGLKLLHELGAVDAENRLTDTGRRLARLPVDPRIARMLLAGEAEGALAEVLVIAAALSIQDPRERPMDARGAADEAHGEWRDERSDFAALLRLWADFQRQARALGRRKLLAWCHEHFLSHVRMREWRDVHRQLRELVKGMGLRENERAAEPMPLHRALLTGLLSNIALRNEHGDYTGPRGLRLAIHPGSGLAKRKPKWIVAAELVETSRVFARTVGEVRPEWIEPLAGHLVAHHYRDPWWEPKQGRVAGREDVTLYGLPIVSGRKVNYARIAPAEARKVFLRDGLVPGALPRPPAFVRHNLEVIAEVERLEAKARRRDVLLDPERLAAFYDERLPPEVVDGPTLARWLKQGGDDRPLRLTVETLMAREAGEVTRDDYPDHLEVNGVRLPLSYHFEPGHPADGVTVVIPVAALNALAPEPFEWLVPGLLPEKVITLIKALPKQLRKNFVPAPDFATAVLEALPERQGSLEEGVRRELRRMTGVDIPPGIWDELALPDHLRMRFRVVDGDGRELAAGRDLPALQRKLEGRAEASFGTRESAAYERTGITDWDVGELPEHVEFDQAGVRLRGYPALVAEEGGVALRLLDGAERAAEAHREGVRRLLMTRFAQQARHLRRGLPGFDRLALLYRDVGDSRSLREDFVAAVFDQVFLAEEEVPRDRDAFLRACERGRPELVPAAERLQARLEEILQRQQSVRRRLKGGIPLGLVDSYRDLQEQLDGLIYPGFLLATPPERLVELPRYLNGMERRLERLDRDPQRDQASLAVIRPHQERLNEARERQRRKAINDPALERVRWLLEEYRISLFAQELGTREKVSEKRLDAAWKDVR</sequence>
<dbReference type="SMART" id="SM00847">
    <property type="entry name" value="HA2"/>
    <property type="match status" value="1"/>
</dbReference>
<dbReference type="InterPro" id="IPR048333">
    <property type="entry name" value="HA2_WH"/>
</dbReference>
<evidence type="ECO:0000256" key="1">
    <source>
        <dbReference type="ARBA" id="ARBA00022741"/>
    </source>
</evidence>
<keyword evidence="1" id="KW-0547">Nucleotide-binding</keyword>
<dbReference type="InterPro" id="IPR003593">
    <property type="entry name" value="AAA+_ATPase"/>
</dbReference>
<feature type="domain" description="Helicase C-terminal" evidence="6">
    <location>
        <begin position="283"/>
        <end position="450"/>
    </location>
</feature>
<evidence type="ECO:0000256" key="2">
    <source>
        <dbReference type="ARBA" id="ARBA00022801"/>
    </source>
</evidence>
<dbReference type="Proteomes" id="UP000245474">
    <property type="component" value="Unassembled WGS sequence"/>
</dbReference>
<dbReference type="SMART" id="SM00382">
    <property type="entry name" value="AAA"/>
    <property type="match status" value="1"/>
</dbReference>
<organism evidence="7 8">
    <name type="scientific">Sediminicurvatus halobius</name>
    <dbReference type="NCBI Taxonomy" id="2182432"/>
    <lineage>
        <taxon>Bacteria</taxon>
        <taxon>Pseudomonadati</taxon>
        <taxon>Pseudomonadota</taxon>
        <taxon>Gammaproteobacteria</taxon>
        <taxon>Chromatiales</taxon>
        <taxon>Ectothiorhodospiraceae</taxon>
        <taxon>Sediminicurvatus</taxon>
    </lineage>
</organism>
<dbReference type="InterPro" id="IPR024590">
    <property type="entry name" value="HrpA_C"/>
</dbReference>
<dbReference type="InterPro" id="IPR010222">
    <property type="entry name" value="RNA_helicase_HrpA"/>
</dbReference>
<dbReference type="InterPro" id="IPR007502">
    <property type="entry name" value="Helicase-assoc_dom"/>
</dbReference>
<keyword evidence="3 7" id="KW-0347">Helicase</keyword>
<evidence type="ECO:0000256" key="4">
    <source>
        <dbReference type="ARBA" id="ARBA00022840"/>
    </source>
</evidence>
<dbReference type="OrthoDB" id="9805617at2"/>
<dbReference type="GO" id="GO:0003724">
    <property type="term" value="F:RNA helicase activity"/>
    <property type="evidence" value="ECO:0007669"/>
    <property type="project" value="InterPro"/>
</dbReference>
<dbReference type="SUPFAM" id="SSF52540">
    <property type="entry name" value="P-loop containing nucleoside triphosphate hydrolases"/>
    <property type="match status" value="1"/>
</dbReference>
<proteinExistence type="predicted"/>
<dbReference type="FunFam" id="1.20.120.1080:FF:000005">
    <property type="entry name" value="ATP-dependent helicase HrpA"/>
    <property type="match status" value="1"/>
</dbReference>
<dbReference type="InterPro" id="IPR011545">
    <property type="entry name" value="DEAD/DEAH_box_helicase_dom"/>
</dbReference>
<protein>
    <submittedName>
        <fullName evidence="7">ATP-dependent RNA helicase HrpA</fullName>
    </submittedName>
</protein>
<dbReference type="NCBIfam" id="NF008348">
    <property type="entry name" value="PRK11131.1"/>
    <property type="match status" value="1"/>
</dbReference>
<dbReference type="GO" id="GO:0016787">
    <property type="term" value="F:hydrolase activity"/>
    <property type="evidence" value="ECO:0007669"/>
    <property type="project" value="UniProtKB-KW"/>
</dbReference>
<dbReference type="Pfam" id="PF21010">
    <property type="entry name" value="HA2_C"/>
    <property type="match status" value="1"/>
</dbReference>
<dbReference type="RefSeq" id="WP_109677895.1">
    <property type="nucleotide sequence ID" value="NZ_CP086615.1"/>
</dbReference>
<comment type="caution">
    <text evidence="7">The sequence shown here is derived from an EMBL/GenBank/DDBJ whole genome shotgun (WGS) entry which is preliminary data.</text>
</comment>
<evidence type="ECO:0000256" key="3">
    <source>
        <dbReference type="ARBA" id="ARBA00022806"/>
    </source>
</evidence>
<dbReference type="Pfam" id="PF00270">
    <property type="entry name" value="DEAD"/>
    <property type="match status" value="1"/>
</dbReference>
<dbReference type="InterPro" id="IPR027417">
    <property type="entry name" value="P-loop_NTPase"/>
</dbReference>
<dbReference type="InterPro" id="IPR011709">
    <property type="entry name" value="DEAD-box_helicase_OB_fold"/>
</dbReference>
<keyword evidence="2" id="KW-0378">Hydrolase</keyword>
<dbReference type="CDD" id="cd18791">
    <property type="entry name" value="SF2_C_RHA"/>
    <property type="match status" value="1"/>
</dbReference>
<dbReference type="PANTHER" id="PTHR18934:SF99">
    <property type="entry name" value="ATP-DEPENDENT RNA HELICASE DHX37-RELATED"/>
    <property type="match status" value="1"/>
</dbReference>
<evidence type="ECO:0000313" key="8">
    <source>
        <dbReference type="Proteomes" id="UP000245474"/>
    </source>
</evidence>
<feature type="domain" description="Helicase ATP-binding" evidence="5">
    <location>
        <begin position="92"/>
        <end position="255"/>
    </location>
</feature>
<evidence type="ECO:0000259" key="5">
    <source>
        <dbReference type="PROSITE" id="PS51192"/>
    </source>
</evidence>
<dbReference type="Gene3D" id="1.20.120.1080">
    <property type="match status" value="1"/>
</dbReference>
<dbReference type="Pfam" id="PF04408">
    <property type="entry name" value="WHD_HA2"/>
    <property type="match status" value="1"/>
</dbReference>
<name>A0A2U2N3I0_9GAMM</name>
<dbReference type="Pfam" id="PF11898">
    <property type="entry name" value="DUF3418"/>
    <property type="match status" value="1"/>
</dbReference>
<dbReference type="InterPro" id="IPR014001">
    <property type="entry name" value="Helicase_ATP-bd"/>
</dbReference>
<gene>
    <name evidence="7" type="primary">hrpA</name>
    <name evidence="7" type="ORF">DEM34_07670</name>
</gene>
<dbReference type="EMBL" id="QFFI01000009">
    <property type="protein sequence ID" value="PWG63746.1"/>
    <property type="molecule type" value="Genomic_DNA"/>
</dbReference>
<evidence type="ECO:0000259" key="6">
    <source>
        <dbReference type="PROSITE" id="PS51194"/>
    </source>
</evidence>
<dbReference type="NCBIfam" id="TIGR01967">
    <property type="entry name" value="DEAH_box_HrpA"/>
    <property type="match status" value="1"/>
</dbReference>
<dbReference type="SMART" id="SM00490">
    <property type="entry name" value="HELICc"/>
    <property type="match status" value="1"/>
</dbReference>
<dbReference type="Gene3D" id="3.40.50.300">
    <property type="entry name" value="P-loop containing nucleotide triphosphate hydrolases"/>
    <property type="match status" value="2"/>
</dbReference>